<dbReference type="EMBL" id="AXCW01000313">
    <property type="protein sequence ID" value="EYR62165.1"/>
    <property type="molecule type" value="Genomic_DNA"/>
</dbReference>
<accession>A0A021VQ42</accession>
<dbReference type="Gene3D" id="1.10.10.10">
    <property type="entry name" value="Winged helix-like DNA-binding domain superfamily/Winged helix DNA-binding domain"/>
    <property type="match status" value="1"/>
</dbReference>
<dbReference type="SUPFAM" id="SSF46785">
    <property type="entry name" value="Winged helix' DNA-binding domain"/>
    <property type="match status" value="1"/>
</dbReference>
<feature type="region of interest" description="Disordered" evidence="1">
    <location>
        <begin position="59"/>
        <end position="83"/>
    </location>
</feature>
<evidence type="ECO:0000313" key="2">
    <source>
        <dbReference type="EMBL" id="EYR62165.1"/>
    </source>
</evidence>
<dbReference type="InterPro" id="IPR036390">
    <property type="entry name" value="WH_DNA-bd_sf"/>
</dbReference>
<dbReference type="AlphaFoldDB" id="A0A021VQ42"/>
<evidence type="ECO:0000256" key="1">
    <source>
        <dbReference type="SAM" id="MobiDB-lite"/>
    </source>
</evidence>
<feature type="compositionally biased region" description="Basic and acidic residues" evidence="1">
    <location>
        <begin position="59"/>
        <end position="78"/>
    </location>
</feature>
<dbReference type="Proteomes" id="UP000019753">
    <property type="component" value="Unassembled WGS sequence"/>
</dbReference>
<gene>
    <name evidence="2" type="ORF">N866_11145</name>
</gene>
<organism evidence="2 3">
    <name type="scientific">Actinotalea ferrariae CF5-4</name>
    <dbReference type="NCBI Taxonomy" id="948458"/>
    <lineage>
        <taxon>Bacteria</taxon>
        <taxon>Bacillati</taxon>
        <taxon>Actinomycetota</taxon>
        <taxon>Actinomycetes</taxon>
        <taxon>Micrococcales</taxon>
        <taxon>Cellulomonadaceae</taxon>
        <taxon>Actinotalea</taxon>
    </lineage>
</organism>
<dbReference type="Pfam" id="PF12840">
    <property type="entry name" value="HTH_20"/>
    <property type="match status" value="1"/>
</dbReference>
<reference evidence="2 3" key="1">
    <citation type="submission" date="2014-01" db="EMBL/GenBank/DDBJ databases">
        <title>Actinotalea ferrariae CF5-4.</title>
        <authorList>
            <person name="Chen F."/>
            <person name="Li Y."/>
            <person name="Wang G."/>
        </authorList>
    </citation>
    <scope>NUCLEOTIDE SEQUENCE [LARGE SCALE GENOMIC DNA]</scope>
    <source>
        <strain evidence="2 3">CF5-4</strain>
    </source>
</reference>
<dbReference type="RefSeq" id="WP_052023194.1">
    <property type="nucleotide sequence ID" value="NZ_AXCW01000313.1"/>
</dbReference>
<evidence type="ECO:0000313" key="3">
    <source>
        <dbReference type="Proteomes" id="UP000019753"/>
    </source>
</evidence>
<dbReference type="OrthoDB" id="3399802at2"/>
<proteinExistence type="predicted"/>
<keyword evidence="3" id="KW-1185">Reference proteome</keyword>
<protein>
    <submittedName>
        <fullName evidence="2">Transcriptional regulator</fullName>
    </submittedName>
</protein>
<dbReference type="InterPro" id="IPR036388">
    <property type="entry name" value="WH-like_DNA-bd_sf"/>
</dbReference>
<sequence>MPIPRSAPALRLPPGARRAALLAALEEQGGPTTVGELADVTGLHPNTVRAHLDVLVREGRASRRTDQRGARGRPRELYEASGAPDPAQAYASLALLLAEQLAAATGDPAVDGEDMGRRWAARSATTPPGTSTAAEGVAEVVRVLRRAGFAPELAADGRRVLLHSCPIRDVAHAQPGVVCQAHLGLIRATLEAAGSDVVATSIQPFVAPDLCVATLADPTTPDDAGTPQ</sequence>
<comment type="caution">
    <text evidence="2">The sequence shown here is derived from an EMBL/GenBank/DDBJ whole genome shotgun (WGS) entry which is preliminary data.</text>
</comment>
<name>A0A021VQ42_9CELL</name>